<evidence type="ECO:0000313" key="4">
    <source>
        <dbReference type="Proteomes" id="UP000279833"/>
    </source>
</evidence>
<evidence type="ECO:0000313" key="3">
    <source>
        <dbReference type="EMBL" id="VDP72542.1"/>
    </source>
</evidence>
<dbReference type="EMBL" id="UZAK01044487">
    <property type="protein sequence ID" value="VDP72542.1"/>
    <property type="molecule type" value="Genomic_DNA"/>
</dbReference>
<accession>A0A183KZN5</accession>
<feature type="transmembrane region" description="Helical" evidence="2">
    <location>
        <begin position="37"/>
        <end position="62"/>
    </location>
</feature>
<reference evidence="5" key="1">
    <citation type="submission" date="2016-06" db="UniProtKB">
        <authorList>
            <consortium name="WormBaseParasite"/>
        </authorList>
    </citation>
    <scope>IDENTIFICATION</scope>
</reference>
<organism evidence="5">
    <name type="scientific">Schistosoma curassoni</name>
    <dbReference type="NCBI Taxonomy" id="6186"/>
    <lineage>
        <taxon>Eukaryota</taxon>
        <taxon>Metazoa</taxon>
        <taxon>Spiralia</taxon>
        <taxon>Lophotrochozoa</taxon>
        <taxon>Platyhelminthes</taxon>
        <taxon>Trematoda</taxon>
        <taxon>Digenea</taxon>
        <taxon>Strigeidida</taxon>
        <taxon>Schistosomatoidea</taxon>
        <taxon>Schistosomatidae</taxon>
        <taxon>Schistosoma</taxon>
    </lineage>
</organism>
<gene>
    <name evidence="3" type="ORF">SCUD_LOCUS20533</name>
</gene>
<dbReference type="WBParaSite" id="SCUD_0002053501-mRNA-1">
    <property type="protein sequence ID" value="SCUD_0002053501-mRNA-1"/>
    <property type="gene ID" value="SCUD_0002053501"/>
</dbReference>
<keyword evidence="1" id="KW-0175">Coiled coil</keyword>
<protein>
    <submittedName>
        <fullName evidence="5">FUN14 domain-containing protein 1</fullName>
    </submittedName>
</protein>
<sequence>MANSENTGLSKAATAGTIFGTGLLSCGRVDKRTFLSALLGAGLGFALGILSHGLLNGLLLFFKRDKQSEQLRHMTEQLASVRAELSELRNELYNTHVKSLDSKDNVSIFFTLFSLSYYLGKMVISK</sequence>
<reference evidence="3 4" key="2">
    <citation type="submission" date="2018-11" db="EMBL/GenBank/DDBJ databases">
        <authorList>
            <consortium name="Pathogen Informatics"/>
        </authorList>
    </citation>
    <scope>NUCLEOTIDE SEQUENCE [LARGE SCALE GENOMIC DNA]</scope>
    <source>
        <strain evidence="3">Dakar</strain>
        <strain evidence="4">Dakar, Senegal</strain>
    </source>
</reference>
<feature type="coiled-coil region" evidence="1">
    <location>
        <begin position="64"/>
        <end position="91"/>
    </location>
</feature>
<evidence type="ECO:0000313" key="5">
    <source>
        <dbReference type="WBParaSite" id="SCUD_0002053501-mRNA-1"/>
    </source>
</evidence>
<keyword evidence="2" id="KW-0472">Membrane</keyword>
<proteinExistence type="predicted"/>
<name>A0A183KZN5_9TREM</name>
<dbReference type="Proteomes" id="UP000279833">
    <property type="component" value="Unassembled WGS sequence"/>
</dbReference>
<dbReference type="AlphaFoldDB" id="A0A183KZN5"/>
<evidence type="ECO:0000256" key="2">
    <source>
        <dbReference type="SAM" id="Phobius"/>
    </source>
</evidence>
<keyword evidence="4" id="KW-1185">Reference proteome</keyword>
<keyword evidence="2" id="KW-0812">Transmembrane</keyword>
<evidence type="ECO:0000256" key="1">
    <source>
        <dbReference type="SAM" id="Coils"/>
    </source>
</evidence>
<keyword evidence="2" id="KW-1133">Transmembrane helix</keyword>